<keyword evidence="6" id="KW-1185">Reference proteome</keyword>
<name>A0A377SUZ0_9NEIS</name>
<accession>A0A377SUZ0</accession>
<evidence type="ECO:0000313" key="4">
    <source>
        <dbReference type="EMBL" id="TCU83028.1"/>
    </source>
</evidence>
<dbReference type="Proteomes" id="UP000255108">
    <property type="component" value="Unassembled WGS sequence"/>
</dbReference>
<evidence type="ECO:0000313" key="5">
    <source>
        <dbReference type="Proteomes" id="UP000255108"/>
    </source>
</evidence>
<dbReference type="Proteomes" id="UP000295794">
    <property type="component" value="Unassembled WGS sequence"/>
</dbReference>
<organism evidence="3 5">
    <name type="scientific">Iodobacter fluviatilis</name>
    <dbReference type="NCBI Taxonomy" id="537"/>
    <lineage>
        <taxon>Bacteria</taxon>
        <taxon>Pseudomonadati</taxon>
        <taxon>Pseudomonadota</taxon>
        <taxon>Betaproteobacteria</taxon>
        <taxon>Neisseriales</taxon>
        <taxon>Chitinibacteraceae</taxon>
        <taxon>Iodobacter</taxon>
    </lineage>
</organism>
<evidence type="ECO:0000259" key="2">
    <source>
        <dbReference type="Pfam" id="PF08750"/>
    </source>
</evidence>
<dbReference type="Pfam" id="PF08750">
    <property type="entry name" value="CNP1"/>
    <property type="match status" value="1"/>
</dbReference>
<protein>
    <submittedName>
        <fullName evidence="3 4">CNP1-like family</fullName>
    </submittedName>
</protein>
<dbReference type="AlphaFoldDB" id="A0A377SUZ0"/>
<dbReference type="EMBL" id="SMBT01000013">
    <property type="protein sequence ID" value="TCU83028.1"/>
    <property type="molecule type" value="Genomic_DNA"/>
</dbReference>
<dbReference type="EMBL" id="UGHR01000006">
    <property type="protein sequence ID" value="STR45851.1"/>
    <property type="molecule type" value="Genomic_DNA"/>
</dbReference>
<sequence>MQRLLLITLLALPCLASASEYSNTTPPGIERDGGTTFSRLLKDTPLPTPEEKEFNKPDPKKLEKWQEFSANYDSRMNKFEIALDGIVVGQDDIVRYAVAVTSKGSKVRNVSFEGIDCKTRQYRSYAYLSGDQWQNLNRPWELIFKDKRNGYQYKLAKEFCWGGSPSSAEKIIDSMTSNEPLKIVR</sequence>
<feature type="chain" id="PRO_5016903141" evidence="1">
    <location>
        <begin position="19"/>
        <end position="185"/>
    </location>
</feature>
<evidence type="ECO:0000313" key="3">
    <source>
        <dbReference type="EMBL" id="STR45851.1"/>
    </source>
</evidence>
<keyword evidence="1" id="KW-0732">Signal</keyword>
<dbReference type="OrthoDB" id="7066954at2"/>
<feature type="signal peptide" evidence="1">
    <location>
        <begin position="1"/>
        <end position="18"/>
    </location>
</feature>
<dbReference type="InterPro" id="IPR014861">
    <property type="entry name" value="CNP1-like_dom"/>
</dbReference>
<proteinExistence type="predicted"/>
<reference evidence="3 5" key="1">
    <citation type="submission" date="2018-06" db="EMBL/GenBank/DDBJ databases">
        <authorList>
            <consortium name="Pathogen Informatics"/>
            <person name="Doyle S."/>
        </authorList>
    </citation>
    <scope>NUCLEOTIDE SEQUENCE [LARGE SCALE GENOMIC DNA]</scope>
    <source>
        <strain evidence="3 5">NCTC11159</strain>
    </source>
</reference>
<reference evidence="4 6" key="2">
    <citation type="submission" date="2019-03" db="EMBL/GenBank/DDBJ databases">
        <title>Genomic Encyclopedia of Type Strains, Phase IV (KMG-IV): sequencing the most valuable type-strain genomes for metagenomic binning, comparative biology and taxonomic classification.</title>
        <authorList>
            <person name="Goeker M."/>
        </authorList>
    </citation>
    <scope>NUCLEOTIDE SEQUENCE [LARGE SCALE GENOMIC DNA]</scope>
    <source>
        <strain evidence="4 6">DSM 3764</strain>
    </source>
</reference>
<feature type="domain" description="CNP1-like uncharacterised" evidence="2">
    <location>
        <begin position="50"/>
        <end position="174"/>
    </location>
</feature>
<evidence type="ECO:0000256" key="1">
    <source>
        <dbReference type="SAM" id="SignalP"/>
    </source>
</evidence>
<dbReference type="RefSeq" id="WP_115230094.1">
    <property type="nucleotide sequence ID" value="NZ_CAWOLO010000013.1"/>
</dbReference>
<gene>
    <name evidence="4" type="ORF">EV682_11388</name>
    <name evidence="3" type="ORF">NCTC11159_04442</name>
</gene>
<evidence type="ECO:0000313" key="6">
    <source>
        <dbReference type="Proteomes" id="UP000295794"/>
    </source>
</evidence>